<evidence type="ECO:0000259" key="6">
    <source>
        <dbReference type="PROSITE" id="PS50865"/>
    </source>
</evidence>
<evidence type="ECO:0000256" key="4">
    <source>
        <dbReference type="PROSITE-ProRule" id="PRU00134"/>
    </source>
</evidence>
<sequence>MGSSAPIHVYTGVVHPERKAIFRADAPPKSMIKDGRKEAILACTKCGKAGNDEQPVKKCARCGLTYYCSQQCQRNDWQNHKPNCSSELGEGIHPLIKSVTGNPMISHYIQLCIALEYSLHRLHGLPAAQRRAVIRQPRSVHIDVGVEPSMIAEFMTLYTYPDDWDKDDMEGMLQFHHLSRPDQWVPPRELSPNDIVIWSQARADADEDGDQECAVVLVKFLNNFKQCITCPFVVDDEALGQARRNMPFTMGSAITGKSTDKPLSVATCFEYLNTHIRADKKNHLLLRAPMRPSDKELIRDAGRQKDEHAPRMLRLKMSREGVYVSHPISALNTVATRKEAPRNQTRRTESANANPLPESRQIEGEPQESTDALQETREPSTMNRAERRRQQQEQKKAAKRRK</sequence>
<feature type="compositionally biased region" description="Basic and acidic residues" evidence="5">
    <location>
        <begin position="336"/>
        <end position="349"/>
    </location>
</feature>
<keyword evidence="3" id="KW-0862">Zinc</keyword>
<dbReference type="SUPFAM" id="SSF144232">
    <property type="entry name" value="HIT/MYND zinc finger-like"/>
    <property type="match status" value="1"/>
</dbReference>
<dbReference type="GO" id="GO:0008270">
    <property type="term" value="F:zinc ion binding"/>
    <property type="evidence" value="ECO:0007669"/>
    <property type="project" value="UniProtKB-KW"/>
</dbReference>
<dbReference type="Pfam" id="PF26632">
    <property type="entry name" value="DUF8205"/>
    <property type="match status" value="1"/>
</dbReference>
<accession>A0A0D2NT33</accession>
<proteinExistence type="predicted"/>
<evidence type="ECO:0000256" key="5">
    <source>
        <dbReference type="SAM" id="MobiDB-lite"/>
    </source>
</evidence>
<feature type="region of interest" description="Disordered" evidence="5">
    <location>
        <begin position="333"/>
        <end position="402"/>
    </location>
</feature>
<feature type="domain" description="MYND-type" evidence="6">
    <location>
        <begin position="43"/>
        <end position="84"/>
    </location>
</feature>
<dbReference type="PROSITE" id="PS01360">
    <property type="entry name" value="ZF_MYND_1"/>
    <property type="match status" value="1"/>
</dbReference>
<dbReference type="InterPro" id="IPR002893">
    <property type="entry name" value="Znf_MYND"/>
</dbReference>
<gene>
    <name evidence="7" type="ORF">HYPSUDRAFT_44011</name>
</gene>
<dbReference type="OrthoDB" id="5231159at2759"/>
<protein>
    <recommendedName>
        <fullName evidence="6">MYND-type domain-containing protein</fullName>
    </recommendedName>
</protein>
<evidence type="ECO:0000313" key="8">
    <source>
        <dbReference type="Proteomes" id="UP000054270"/>
    </source>
</evidence>
<dbReference type="EMBL" id="KN817574">
    <property type="protein sequence ID" value="KJA19726.1"/>
    <property type="molecule type" value="Genomic_DNA"/>
</dbReference>
<dbReference type="AlphaFoldDB" id="A0A0D2NT33"/>
<dbReference type="InterPro" id="IPR058518">
    <property type="entry name" value="DUF8205"/>
</dbReference>
<evidence type="ECO:0000256" key="1">
    <source>
        <dbReference type="ARBA" id="ARBA00022723"/>
    </source>
</evidence>
<feature type="compositionally biased region" description="Basic and acidic residues" evidence="5">
    <location>
        <begin position="374"/>
        <end position="396"/>
    </location>
</feature>
<dbReference type="PROSITE" id="PS50865">
    <property type="entry name" value="ZF_MYND_2"/>
    <property type="match status" value="1"/>
</dbReference>
<dbReference type="STRING" id="945553.A0A0D2NT33"/>
<dbReference type="Proteomes" id="UP000054270">
    <property type="component" value="Unassembled WGS sequence"/>
</dbReference>
<reference evidence="8" key="1">
    <citation type="submission" date="2014-04" db="EMBL/GenBank/DDBJ databases">
        <title>Evolutionary Origins and Diversification of the Mycorrhizal Mutualists.</title>
        <authorList>
            <consortium name="DOE Joint Genome Institute"/>
            <consortium name="Mycorrhizal Genomics Consortium"/>
            <person name="Kohler A."/>
            <person name="Kuo A."/>
            <person name="Nagy L.G."/>
            <person name="Floudas D."/>
            <person name="Copeland A."/>
            <person name="Barry K.W."/>
            <person name="Cichocki N."/>
            <person name="Veneault-Fourrey C."/>
            <person name="LaButti K."/>
            <person name="Lindquist E.A."/>
            <person name="Lipzen A."/>
            <person name="Lundell T."/>
            <person name="Morin E."/>
            <person name="Murat C."/>
            <person name="Riley R."/>
            <person name="Ohm R."/>
            <person name="Sun H."/>
            <person name="Tunlid A."/>
            <person name="Henrissat B."/>
            <person name="Grigoriev I.V."/>
            <person name="Hibbett D.S."/>
            <person name="Martin F."/>
        </authorList>
    </citation>
    <scope>NUCLEOTIDE SEQUENCE [LARGE SCALE GENOMIC DNA]</scope>
    <source>
        <strain evidence="8">FD-334 SS-4</strain>
    </source>
</reference>
<keyword evidence="8" id="KW-1185">Reference proteome</keyword>
<keyword evidence="2 4" id="KW-0863">Zinc-finger</keyword>
<dbReference type="Pfam" id="PF01753">
    <property type="entry name" value="zf-MYND"/>
    <property type="match status" value="1"/>
</dbReference>
<keyword evidence="1" id="KW-0479">Metal-binding</keyword>
<dbReference type="Gene3D" id="6.10.140.2220">
    <property type="match status" value="1"/>
</dbReference>
<organism evidence="7 8">
    <name type="scientific">Hypholoma sublateritium (strain FD-334 SS-4)</name>
    <dbReference type="NCBI Taxonomy" id="945553"/>
    <lineage>
        <taxon>Eukaryota</taxon>
        <taxon>Fungi</taxon>
        <taxon>Dikarya</taxon>
        <taxon>Basidiomycota</taxon>
        <taxon>Agaricomycotina</taxon>
        <taxon>Agaricomycetes</taxon>
        <taxon>Agaricomycetidae</taxon>
        <taxon>Agaricales</taxon>
        <taxon>Agaricineae</taxon>
        <taxon>Strophariaceae</taxon>
        <taxon>Hypholoma</taxon>
    </lineage>
</organism>
<evidence type="ECO:0000313" key="7">
    <source>
        <dbReference type="EMBL" id="KJA19726.1"/>
    </source>
</evidence>
<name>A0A0D2NT33_HYPSF</name>
<evidence type="ECO:0000256" key="3">
    <source>
        <dbReference type="ARBA" id="ARBA00022833"/>
    </source>
</evidence>
<evidence type="ECO:0000256" key="2">
    <source>
        <dbReference type="ARBA" id="ARBA00022771"/>
    </source>
</evidence>